<evidence type="ECO:0000256" key="2">
    <source>
        <dbReference type="ARBA" id="ARBA00004245"/>
    </source>
</evidence>
<keyword evidence="3" id="KW-0963">Cytoplasm</keyword>
<dbReference type="AlphaFoldDB" id="A0A1V9Z8G6"/>
<keyword evidence="4" id="KW-0206">Cytoskeleton</keyword>
<protein>
    <submittedName>
        <fullName evidence="7">Uncharacterized protein</fullName>
    </submittedName>
</protein>
<dbReference type="GO" id="GO:0097546">
    <property type="term" value="C:ciliary base"/>
    <property type="evidence" value="ECO:0007669"/>
    <property type="project" value="TreeGrafter"/>
</dbReference>
<evidence type="ECO:0000256" key="6">
    <source>
        <dbReference type="ARBA" id="ARBA00034777"/>
    </source>
</evidence>
<comment type="subcellular location">
    <subcellularLocation>
        <location evidence="1">Cell projection</location>
        <location evidence="1">Cilium</location>
    </subcellularLocation>
    <subcellularLocation>
        <location evidence="2">Cytoplasm</location>
        <location evidence="2">Cytoskeleton</location>
    </subcellularLocation>
</comment>
<keyword evidence="5" id="KW-0966">Cell projection</keyword>
<dbReference type="InterPro" id="IPR029214">
    <property type="entry name" value="CFAP144"/>
</dbReference>
<comment type="caution">
    <text evidence="7">The sequence shown here is derived from an EMBL/GenBank/DDBJ whole genome shotgun (WGS) entry which is preliminary data.</text>
</comment>
<dbReference type="Pfam" id="PF14886">
    <property type="entry name" value="FAM183"/>
    <property type="match status" value="1"/>
</dbReference>
<name>A0A1V9Z8G6_9STRA</name>
<evidence type="ECO:0000256" key="1">
    <source>
        <dbReference type="ARBA" id="ARBA00004138"/>
    </source>
</evidence>
<evidence type="ECO:0000256" key="5">
    <source>
        <dbReference type="ARBA" id="ARBA00023273"/>
    </source>
</evidence>
<evidence type="ECO:0000313" key="8">
    <source>
        <dbReference type="Proteomes" id="UP000243217"/>
    </source>
</evidence>
<dbReference type="OrthoDB" id="446290at2759"/>
<keyword evidence="8" id="KW-1185">Reference proteome</keyword>
<sequence length="163" mass="18286">MADAKKTVVKTDEVSRNQIWREHLKKELLTEGSSTGFQFNPKTLSSVAPKPTSMKPSDFNLNNAEQNASPCEIEAKVRQGIKNPQELSDIPCTEAQKVGWAHDQAWKNGRAEINKRWYRGRGRLDTTTTFFYSLSCNSTDVTVFAENYCAMAGCSPFADKSTR</sequence>
<accession>A0A1V9Z8G6</accession>
<dbReference type="EMBL" id="JNBS01002200">
    <property type="protein sequence ID" value="OQR94197.1"/>
    <property type="molecule type" value="Genomic_DNA"/>
</dbReference>
<dbReference type="Proteomes" id="UP000243217">
    <property type="component" value="Unassembled WGS sequence"/>
</dbReference>
<dbReference type="PANTHER" id="PTHR33865">
    <property type="entry name" value="PROTEIN FAM183B"/>
    <property type="match status" value="1"/>
</dbReference>
<evidence type="ECO:0000256" key="4">
    <source>
        <dbReference type="ARBA" id="ARBA00023212"/>
    </source>
</evidence>
<evidence type="ECO:0000256" key="3">
    <source>
        <dbReference type="ARBA" id="ARBA00022490"/>
    </source>
</evidence>
<gene>
    <name evidence="7" type="ORF">THRCLA_08228</name>
</gene>
<dbReference type="PANTHER" id="PTHR33865:SF3">
    <property type="entry name" value="PROTEIN FAM183B"/>
    <property type="match status" value="1"/>
</dbReference>
<comment type="similarity">
    <text evidence="6">Belongs to the CFAP144 family.</text>
</comment>
<dbReference type="GO" id="GO:0005856">
    <property type="term" value="C:cytoskeleton"/>
    <property type="evidence" value="ECO:0007669"/>
    <property type="project" value="UniProtKB-SubCell"/>
</dbReference>
<evidence type="ECO:0000313" key="7">
    <source>
        <dbReference type="EMBL" id="OQR94197.1"/>
    </source>
</evidence>
<organism evidence="7 8">
    <name type="scientific">Thraustotheca clavata</name>
    <dbReference type="NCBI Taxonomy" id="74557"/>
    <lineage>
        <taxon>Eukaryota</taxon>
        <taxon>Sar</taxon>
        <taxon>Stramenopiles</taxon>
        <taxon>Oomycota</taxon>
        <taxon>Saprolegniomycetes</taxon>
        <taxon>Saprolegniales</taxon>
        <taxon>Achlyaceae</taxon>
        <taxon>Thraustotheca</taxon>
    </lineage>
</organism>
<proteinExistence type="inferred from homology"/>
<reference evidence="7 8" key="1">
    <citation type="journal article" date="2014" name="Genome Biol. Evol.">
        <title>The secreted proteins of Achlya hypogyna and Thraustotheca clavata identify the ancestral oomycete secretome and reveal gene acquisitions by horizontal gene transfer.</title>
        <authorList>
            <person name="Misner I."/>
            <person name="Blouin N."/>
            <person name="Leonard G."/>
            <person name="Richards T.A."/>
            <person name="Lane C.E."/>
        </authorList>
    </citation>
    <scope>NUCLEOTIDE SEQUENCE [LARGE SCALE GENOMIC DNA]</scope>
    <source>
        <strain evidence="7 8">ATCC 34112</strain>
    </source>
</reference>